<evidence type="ECO:0000256" key="9">
    <source>
        <dbReference type="ARBA" id="ARBA00023078"/>
    </source>
</evidence>
<dbReference type="EMBL" id="AM711640">
    <property type="protein sequence ID" value="CAM98404.1"/>
    <property type="molecule type" value="Genomic_DNA"/>
</dbReference>
<comment type="function">
    <text evidence="1">May help in the organization of the PsaL subunit.</text>
</comment>
<feature type="transmembrane region" description="Helical" evidence="11">
    <location>
        <begin position="6"/>
        <end position="26"/>
    </location>
</feature>
<evidence type="ECO:0000256" key="10">
    <source>
        <dbReference type="ARBA" id="ARBA00023136"/>
    </source>
</evidence>
<keyword evidence="6 11" id="KW-0812">Transmembrane</keyword>
<sequence length="31" mass="3455">MSHLPSVFVPLVGLLLPASVMIYLFINVQKK</sequence>
<dbReference type="GeneID" id="5536668"/>
<keyword evidence="8 11" id="KW-1133">Transmembrane helix</keyword>
<evidence type="ECO:0000256" key="8">
    <source>
        <dbReference type="ARBA" id="ARBA00022989"/>
    </source>
</evidence>
<gene>
    <name evidence="12" type="primary">psaI</name>
</gene>
<dbReference type="SUPFAM" id="SSF81540">
    <property type="entry name" value="Subunit VIII of photosystem I reaction centre, PsaI"/>
    <property type="match status" value="1"/>
</dbReference>
<dbReference type="RefSeq" id="YP_001430118.1">
    <property type="nucleotide sequence ID" value="NC_009766.1"/>
</dbReference>
<evidence type="ECO:0000313" key="12">
    <source>
        <dbReference type="EMBL" id="CAM98404.1"/>
    </source>
</evidence>
<evidence type="ECO:0000256" key="4">
    <source>
        <dbReference type="ARBA" id="ARBA00019929"/>
    </source>
</evidence>
<organism evidence="12">
    <name type="scientific">Cuscuta reflexa</name>
    <name type="common">Southern Asian dodder</name>
    <dbReference type="NCBI Taxonomy" id="4129"/>
    <lineage>
        <taxon>Eukaryota</taxon>
        <taxon>Viridiplantae</taxon>
        <taxon>Streptophyta</taxon>
        <taxon>Embryophyta</taxon>
        <taxon>Tracheophyta</taxon>
        <taxon>Spermatophyta</taxon>
        <taxon>Magnoliopsida</taxon>
        <taxon>eudicotyledons</taxon>
        <taxon>Gunneridae</taxon>
        <taxon>Pentapetalae</taxon>
        <taxon>asterids</taxon>
        <taxon>lamiids</taxon>
        <taxon>Solanales</taxon>
        <taxon>Convolvulaceae</taxon>
        <taxon>Cuscuteae</taxon>
        <taxon>Cuscuta</taxon>
        <taxon>Cuscuta subgen. Monogynella</taxon>
    </lineage>
</organism>
<comment type="similarity">
    <text evidence="3">Belongs to the PsaI family.</text>
</comment>
<evidence type="ECO:0000256" key="1">
    <source>
        <dbReference type="ARBA" id="ARBA00003541"/>
    </source>
</evidence>
<evidence type="ECO:0000256" key="7">
    <source>
        <dbReference type="ARBA" id="ARBA00022836"/>
    </source>
</evidence>
<dbReference type="GO" id="GO:0009522">
    <property type="term" value="C:photosystem I"/>
    <property type="evidence" value="ECO:0007669"/>
    <property type="project" value="UniProtKB-KW"/>
</dbReference>
<name>A7M976_CUSRE</name>
<dbReference type="GO" id="GO:0009535">
    <property type="term" value="C:chloroplast thylakoid membrane"/>
    <property type="evidence" value="ECO:0007669"/>
    <property type="project" value="UniProtKB-SubCell"/>
</dbReference>
<geneLocation type="chloroplast" evidence="12"/>
<dbReference type="NCBIfam" id="TIGR03052">
    <property type="entry name" value="PS_I_psaI"/>
    <property type="match status" value="1"/>
</dbReference>
<reference evidence="12" key="1">
    <citation type="journal article" date="2007" name="BMC Plant Biol.">
        <title>Complete DNA sequences of the plastid genomes of two parasitic flowering plant species, Cuscuta reflexa and Cuscuta gronovii.</title>
        <authorList>
            <person name="Funk H.T."/>
            <person name="Berg S."/>
            <person name="Krupinska K."/>
            <person name="Maier U.-G."/>
            <person name="Krause K."/>
        </authorList>
    </citation>
    <scope>NUCLEOTIDE SEQUENCE [LARGE SCALE GENOMIC DNA]</scope>
</reference>
<keyword evidence="5" id="KW-0602">Photosynthesis</keyword>
<comment type="subcellular location">
    <subcellularLocation>
        <location evidence="2">Plastid</location>
        <location evidence="2">Chloroplast thylakoid membrane</location>
        <topology evidence="2">Single-pass membrane protein</topology>
    </subcellularLocation>
</comment>
<keyword evidence="12" id="KW-0934">Plastid</keyword>
<dbReference type="AlphaFoldDB" id="A7M976"/>
<evidence type="ECO:0000256" key="2">
    <source>
        <dbReference type="ARBA" id="ARBA00004581"/>
    </source>
</evidence>
<evidence type="ECO:0000256" key="11">
    <source>
        <dbReference type="SAM" id="Phobius"/>
    </source>
</evidence>
<keyword evidence="9" id="KW-0793">Thylakoid</keyword>
<keyword evidence="7" id="KW-0603">Photosystem I</keyword>
<keyword evidence="10 11" id="KW-0472">Membrane</keyword>
<evidence type="ECO:0000256" key="5">
    <source>
        <dbReference type="ARBA" id="ARBA00022531"/>
    </source>
</evidence>
<dbReference type="GO" id="GO:0015979">
    <property type="term" value="P:photosynthesis"/>
    <property type="evidence" value="ECO:0007669"/>
    <property type="project" value="UniProtKB-KW"/>
</dbReference>
<dbReference type="Pfam" id="PF00796">
    <property type="entry name" value="PSI_8"/>
    <property type="match status" value="1"/>
</dbReference>
<accession>A7M976</accession>
<dbReference type="InterPro" id="IPR036357">
    <property type="entry name" value="PSI_PsaI_sf"/>
</dbReference>
<protein>
    <recommendedName>
        <fullName evidence="4">Photosystem I reaction center subunit VIII</fullName>
    </recommendedName>
</protein>
<proteinExistence type="inferred from homology"/>
<keyword evidence="12" id="KW-0150">Chloroplast</keyword>
<evidence type="ECO:0000256" key="3">
    <source>
        <dbReference type="ARBA" id="ARBA00005252"/>
    </source>
</evidence>
<evidence type="ECO:0000256" key="6">
    <source>
        <dbReference type="ARBA" id="ARBA00022692"/>
    </source>
</evidence>
<dbReference type="InterPro" id="IPR001302">
    <property type="entry name" value="PSI_PsaI"/>
</dbReference>